<dbReference type="GO" id="GO:0005737">
    <property type="term" value="C:cytoplasm"/>
    <property type="evidence" value="ECO:0007669"/>
    <property type="project" value="TreeGrafter"/>
</dbReference>
<evidence type="ECO:0000256" key="5">
    <source>
        <dbReference type="ARBA" id="ARBA00023002"/>
    </source>
</evidence>
<evidence type="ECO:0000256" key="4">
    <source>
        <dbReference type="ARBA" id="ARBA00022964"/>
    </source>
</evidence>
<keyword evidence="6" id="KW-0408">Iron</keyword>
<dbReference type="Pfam" id="PF02668">
    <property type="entry name" value="TauD"/>
    <property type="match status" value="1"/>
</dbReference>
<comment type="similarity">
    <text evidence="2">Belongs to the TfdA dioxygenase family.</text>
</comment>
<dbReference type="GO" id="GO:0046872">
    <property type="term" value="F:metal ion binding"/>
    <property type="evidence" value="ECO:0007669"/>
    <property type="project" value="UniProtKB-KW"/>
</dbReference>
<evidence type="ECO:0000313" key="8">
    <source>
        <dbReference type="EMBL" id="KUI21118.1"/>
    </source>
</evidence>
<evidence type="ECO:0000256" key="6">
    <source>
        <dbReference type="ARBA" id="ARBA00023004"/>
    </source>
</evidence>
<keyword evidence="9" id="KW-1185">Reference proteome</keyword>
<keyword evidence="4" id="KW-0223">Dioxygenase</keyword>
<name>A0A101AEH1_9MYCO</name>
<dbReference type="EMBL" id="LQIR01000001">
    <property type="protein sequence ID" value="KUI21118.1"/>
    <property type="molecule type" value="Genomic_DNA"/>
</dbReference>
<comment type="cofactor">
    <cofactor evidence="1">
        <name>Fe(2+)</name>
        <dbReference type="ChEBI" id="CHEBI:29033"/>
    </cofactor>
</comment>
<feature type="domain" description="TauD/TfdA-like" evidence="7">
    <location>
        <begin position="15"/>
        <end position="109"/>
    </location>
</feature>
<keyword evidence="3" id="KW-0479">Metal-binding</keyword>
<dbReference type="GO" id="GO:0016706">
    <property type="term" value="F:2-oxoglutarate-dependent dioxygenase activity"/>
    <property type="evidence" value="ECO:0007669"/>
    <property type="project" value="TreeGrafter"/>
</dbReference>
<reference evidence="8 9" key="1">
    <citation type="submission" date="2016-01" db="EMBL/GenBank/DDBJ databases">
        <authorList>
            <consortium name="TB Trials Study Group"/>
            <person name="Sutton G."/>
            <person name="Brinkac L."/>
            <person name="Sanka R."/>
            <person name="Adams M."/>
            <person name="Lau E.L."/>
            <person name="Macaden R."/>
            <person name="Grewal H.M.S."/>
        </authorList>
    </citation>
    <scope>NUCLEOTIDE SEQUENCE [LARGE SCALE GENOMIC DNA]</scope>
    <source>
        <strain evidence="8 9">IS-1744</strain>
    </source>
</reference>
<dbReference type="PANTHER" id="PTHR30468:SF5">
    <property type="entry name" value="ALPHA-KETOGLUTARATE-DEPENDENT SULFATE ESTER DIOXYGENASE"/>
    <property type="match status" value="1"/>
</dbReference>
<gene>
    <name evidence="8" type="ORF">AU192_11780</name>
</gene>
<keyword evidence="5" id="KW-0560">Oxidoreductase</keyword>
<protein>
    <recommendedName>
        <fullName evidence="7">TauD/TfdA-like domain-containing protein</fullName>
    </recommendedName>
</protein>
<accession>A0A101AEH1</accession>
<dbReference type="AlphaFoldDB" id="A0A101AEH1"/>
<sequence>MPLSLRVVKLGATSTDVTFVDRIPKASILRAITLPPYGGTTTWASTEAAYDRLPAPLRALAENLWAVHTNQYDYASLHDEPGAALTAEQRSYRDEFVSDYYETEHLVVKASGGQAPALAS</sequence>
<evidence type="ECO:0000313" key="9">
    <source>
        <dbReference type="Proteomes" id="UP000053707"/>
    </source>
</evidence>
<evidence type="ECO:0000256" key="2">
    <source>
        <dbReference type="ARBA" id="ARBA00005896"/>
    </source>
</evidence>
<dbReference type="Proteomes" id="UP000053707">
    <property type="component" value="Unassembled WGS sequence"/>
</dbReference>
<evidence type="ECO:0000256" key="1">
    <source>
        <dbReference type="ARBA" id="ARBA00001954"/>
    </source>
</evidence>
<comment type="caution">
    <text evidence="8">The sequence shown here is derived from an EMBL/GenBank/DDBJ whole genome shotgun (WGS) entry which is preliminary data.</text>
</comment>
<evidence type="ECO:0000256" key="3">
    <source>
        <dbReference type="ARBA" id="ARBA00022723"/>
    </source>
</evidence>
<dbReference type="InterPro" id="IPR003819">
    <property type="entry name" value="TauD/TfdA-like"/>
</dbReference>
<proteinExistence type="inferred from homology"/>
<dbReference type="Gene3D" id="3.60.130.10">
    <property type="entry name" value="Clavaminate synthase-like"/>
    <property type="match status" value="1"/>
</dbReference>
<evidence type="ECO:0000259" key="7">
    <source>
        <dbReference type="Pfam" id="PF02668"/>
    </source>
</evidence>
<dbReference type="InterPro" id="IPR051323">
    <property type="entry name" value="AtsK-like"/>
</dbReference>
<organism evidence="8 9">
    <name type="scientific">Mycobacterium lehmannii</name>
    <dbReference type="NCBI Taxonomy" id="2048550"/>
    <lineage>
        <taxon>Bacteria</taxon>
        <taxon>Bacillati</taxon>
        <taxon>Actinomycetota</taxon>
        <taxon>Actinomycetes</taxon>
        <taxon>Mycobacteriales</taxon>
        <taxon>Mycobacteriaceae</taxon>
        <taxon>Mycobacterium</taxon>
    </lineage>
</organism>
<dbReference type="InterPro" id="IPR042098">
    <property type="entry name" value="TauD-like_sf"/>
</dbReference>
<dbReference type="SUPFAM" id="SSF51197">
    <property type="entry name" value="Clavaminate synthase-like"/>
    <property type="match status" value="1"/>
</dbReference>
<dbReference type="PANTHER" id="PTHR30468">
    <property type="entry name" value="ALPHA-KETOGLUTARATE-DEPENDENT SULFONATE DIOXYGENASE"/>
    <property type="match status" value="1"/>
</dbReference>